<evidence type="ECO:0000256" key="2">
    <source>
        <dbReference type="ARBA" id="ARBA00022729"/>
    </source>
</evidence>
<name>A0A2Z6DSJ5_ANTPS</name>
<sequence length="244" mass="24131">MVSAFMILCVLGSAFVSNAAGLDLGAASSFGALAPQGVANAGATVINGDMGTTGTSITGFPPGLITGQLHINDNTSTQAFADSRTAFVAGQALIATVDQAGTATLGGNTFVAGVYKYDSAVGLDGVLTLDGAGDASSVWVFQLATTLVTYASSSIILTNGAKANNVFWIVGSSATLGTYSHLEGNVIANALIAAQTGATINGALLAGSAVTLDSNTVTVQNILSTIVDIIEKVPVVGSIVGAIL</sequence>
<dbReference type="AlphaFoldDB" id="A0A2Z6DSJ5"/>
<feature type="signal peptide" evidence="3">
    <location>
        <begin position="1"/>
        <end position="21"/>
    </location>
</feature>
<accession>A0A2Z6DSJ5</accession>
<organism evidence="4">
    <name type="scientific">Antarctomyces psychrotrophicus</name>
    <dbReference type="NCBI Taxonomy" id="89416"/>
    <lineage>
        <taxon>Eukaryota</taxon>
        <taxon>Fungi</taxon>
        <taxon>Dikarya</taxon>
        <taxon>Ascomycota</taxon>
        <taxon>Pezizomycotina</taxon>
        <taxon>Leotiomycetes</taxon>
        <taxon>Thelebolales</taxon>
        <taxon>Thelebolaceae</taxon>
        <taxon>Antarctomyces</taxon>
    </lineage>
</organism>
<gene>
    <name evidence="4" type="primary">ibp</name>
</gene>
<proteinExistence type="evidence at transcript level"/>
<evidence type="ECO:0000256" key="1">
    <source>
        <dbReference type="ARBA" id="ARBA00005445"/>
    </source>
</evidence>
<reference evidence="4" key="1">
    <citation type="submission" date="2018-03" db="EMBL/GenBank/DDBJ databases">
        <title>Ice binding proteins from Antarctic ascomycota, Antarctomyces psychrotrophicus.</title>
        <authorList>
            <person name="Arai T."/>
            <person name="Kondo H."/>
            <person name="Tsuda S."/>
        </authorList>
    </citation>
    <scope>NUCLEOTIDE SEQUENCE</scope>
    <source>
        <strain evidence="4">NBRC 105513</strain>
    </source>
</reference>
<dbReference type="EMBL" id="LC378708">
    <property type="protein sequence ID" value="BBD74545.1"/>
    <property type="molecule type" value="mRNA"/>
</dbReference>
<evidence type="ECO:0000256" key="3">
    <source>
        <dbReference type="SAM" id="SignalP"/>
    </source>
</evidence>
<protein>
    <submittedName>
        <fullName evidence="4">Ice-binding protein isoform1b</fullName>
    </submittedName>
</protein>
<dbReference type="InterPro" id="IPR021884">
    <property type="entry name" value="Ice-bd_prot"/>
</dbReference>
<dbReference type="Pfam" id="PF11999">
    <property type="entry name" value="Ice_binding"/>
    <property type="match status" value="1"/>
</dbReference>
<feature type="chain" id="PRO_5016248706" evidence="3">
    <location>
        <begin position="22"/>
        <end position="244"/>
    </location>
</feature>
<comment type="similarity">
    <text evidence="1">Belongs to the ice-binding protein family.</text>
</comment>
<evidence type="ECO:0000313" key="4">
    <source>
        <dbReference type="EMBL" id="BBD74545.1"/>
    </source>
</evidence>
<keyword evidence="2 3" id="KW-0732">Signal</keyword>